<accession>A0A0F9MIN6</accession>
<reference evidence="1" key="1">
    <citation type="journal article" date="2015" name="Nature">
        <title>Complex archaea that bridge the gap between prokaryotes and eukaryotes.</title>
        <authorList>
            <person name="Spang A."/>
            <person name="Saw J.H."/>
            <person name="Jorgensen S.L."/>
            <person name="Zaremba-Niedzwiedzka K."/>
            <person name="Martijn J."/>
            <person name="Lind A.E."/>
            <person name="van Eijk R."/>
            <person name="Schleper C."/>
            <person name="Guy L."/>
            <person name="Ettema T.J."/>
        </authorList>
    </citation>
    <scope>NUCLEOTIDE SEQUENCE</scope>
</reference>
<sequence>MDEMEQLKLNNQFWQKDETLWQQEIDDWEHATQRLVALVYLLEKTLPEHTSGLEKHKQRIEQHKQQLIQYECGLDEQCMTTCPSHIDLKEHKTMQKRMGQVHQDMSEAHQLFAKQYQQKMKRVRDLAERLLGELT</sequence>
<gene>
    <name evidence="1" type="ORF">LCGC14_1378700</name>
</gene>
<proteinExistence type="predicted"/>
<organism evidence="1">
    <name type="scientific">marine sediment metagenome</name>
    <dbReference type="NCBI Taxonomy" id="412755"/>
    <lineage>
        <taxon>unclassified sequences</taxon>
        <taxon>metagenomes</taxon>
        <taxon>ecological metagenomes</taxon>
    </lineage>
</organism>
<evidence type="ECO:0000313" key="1">
    <source>
        <dbReference type="EMBL" id="KKM76580.1"/>
    </source>
</evidence>
<name>A0A0F9MIN6_9ZZZZ</name>
<comment type="caution">
    <text evidence="1">The sequence shown here is derived from an EMBL/GenBank/DDBJ whole genome shotgun (WGS) entry which is preliminary data.</text>
</comment>
<dbReference type="EMBL" id="LAZR01008786">
    <property type="protein sequence ID" value="KKM76580.1"/>
    <property type="molecule type" value="Genomic_DNA"/>
</dbReference>
<dbReference type="AlphaFoldDB" id="A0A0F9MIN6"/>
<protein>
    <submittedName>
        <fullName evidence="1">Uncharacterized protein</fullName>
    </submittedName>
</protein>